<keyword evidence="2" id="KW-1185">Reference proteome</keyword>
<name>A0ACC2SMM9_9FUNG</name>
<evidence type="ECO:0000313" key="2">
    <source>
        <dbReference type="Proteomes" id="UP001165960"/>
    </source>
</evidence>
<protein>
    <submittedName>
        <fullName evidence="1">Glycosidase CRH2</fullName>
    </submittedName>
</protein>
<proteinExistence type="predicted"/>
<comment type="caution">
    <text evidence="1">The sequence shown here is derived from an EMBL/GenBank/DDBJ whole genome shotgun (WGS) entry which is preliminary data.</text>
</comment>
<keyword evidence="1" id="KW-0378">Hydrolase</keyword>
<dbReference type="EMBL" id="QTSX02004972">
    <property type="protein sequence ID" value="KAJ9063377.1"/>
    <property type="molecule type" value="Genomic_DNA"/>
</dbReference>
<gene>
    <name evidence="1" type="primary">UTR2_5</name>
    <name evidence="1" type="ORF">DSO57_1000704</name>
</gene>
<evidence type="ECO:0000313" key="1">
    <source>
        <dbReference type="EMBL" id="KAJ9063377.1"/>
    </source>
</evidence>
<dbReference type="Proteomes" id="UP001165960">
    <property type="component" value="Unassembled WGS sequence"/>
</dbReference>
<reference evidence="1" key="1">
    <citation type="submission" date="2022-04" db="EMBL/GenBank/DDBJ databases">
        <title>Genome of the entomopathogenic fungus Entomophthora muscae.</title>
        <authorList>
            <person name="Elya C."/>
            <person name="Lovett B.R."/>
            <person name="Lee E."/>
            <person name="Macias A.M."/>
            <person name="Hajek A.E."/>
            <person name="De Bivort B.L."/>
            <person name="Kasson M.T."/>
            <person name="De Fine Licht H.H."/>
            <person name="Stajich J.E."/>
        </authorList>
    </citation>
    <scope>NUCLEOTIDE SEQUENCE</scope>
    <source>
        <strain evidence="1">Berkeley</strain>
    </source>
</reference>
<accession>A0ACC2SMM9</accession>
<sequence>MNSCLLIFALFCQAIGAQGTCNVSPGMCSQDFPCCSKYGFCGSTPQHCGSGCNATSSFSKTSCRDSKIGCQKRVYNMTTSTIVTGGHSEDADFVAAGDYEVRDGTVILKMSKSGTGSSLHSTRYLTYGRISADIKTSRTGGVVSSFILQSEDKDEIDVEWVGYSLNEVQTNWFKRGIFPEWPATDGGRHPTDNSWAKFHTYTIDWSPRRIQWFIDGRLLRQQDTNDPSRFPSSPSRIGVGIWDGSAGADGTRQWAGGYVDFNSEDMRTQGYFDVQVKNIVAECSTDTDKTYLTK</sequence>
<keyword evidence="1" id="KW-0326">Glycosidase</keyword>
<organism evidence="1 2">
    <name type="scientific">Entomophthora muscae</name>
    <dbReference type="NCBI Taxonomy" id="34485"/>
    <lineage>
        <taxon>Eukaryota</taxon>
        <taxon>Fungi</taxon>
        <taxon>Fungi incertae sedis</taxon>
        <taxon>Zoopagomycota</taxon>
        <taxon>Entomophthoromycotina</taxon>
        <taxon>Entomophthoromycetes</taxon>
        <taxon>Entomophthorales</taxon>
        <taxon>Entomophthoraceae</taxon>
        <taxon>Entomophthora</taxon>
    </lineage>
</organism>